<dbReference type="InterPro" id="IPR036568">
    <property type="entry name" value="GGCT-like_sf"/>
</dbReference>
<name>A0A7T0C291_9BACT</name>
<evidence type="ECO:0000313" key="3">
    <source>
        <dbReference type="Proteomes" id="UP000594464"/>
    </source>
</evidence>
<dbReference type="GO" id="GO:0016740">
    <property type="term" value="F:transferase activity"/>
    <property type="evidence" value="ECO:0007669"/>
    <property type="project" value="UniProtKB-KW"/>
</dbReference>
<organism evidence="2 3">
    <name type="scientific">Candidatus Nitrohelix vancouverensis</name>
    <dbReference type="NCBI Taxonomy" id="2705534"/>
    <lineage>
        <taxon>Bacteria</taxon>
        <taxon>Pseudomonadati</taxon>
        <taxon>Nitrospinota/Tectimicrobiota group</taxon>
        <taxon>Nitrospinota</taxon>
        <taxon>Nitrospinia</taxon>
        <taxon>Nitrospinales</taxon>
        <taxon>Nitrospinaceae</taxon>
        <taxon>Candidatus Nitrohelix</taxon>
    </lineage>
</organism>
<proteinExistence type="predicted"/>
<evidence type="ECO:0000259" key="1">
    <source>
        <dbReference type="Pfam" id="PF06094"/>
    </source>
</evidence>
<dbReference type="EMBL" id="CP048620">
    <property type="protein sequence ID" value="QPJ65222.1"/>
    <property type="molecule type" value="Genomic_DNA"/>
</dbReference>
<reference evidence="3" key="1">
    <citation type="submission" date="2020-02" db="EMBL/GenBank/DDBJ databases">
        <title>Genomic and physiological characterization of two novel Nitrospinaceae genera.</title>
        <authorList>
            <person name="Mueller A.J."/>
            <person name="Jung M.-Y."/>
            <person name="Strachan C.R."/>
            <person name="Herbold C.W."/>
            <person name="Kirkegaard R.H."/>
            <person name="Daims H."/>
        </authorList>
    </citation>
    <scope>NUCLEOTIDE SEQUENCE [LARGE SCALE GENOMIC DNA]</scope>
</reference>
<dbReference type="Proteomes" id="UP000594464">
    <property type="component" value="Chromosome"/>
</dbReference>
<dbReference type="KEGG" id="nva:G3M78_07390"/>
<accession>A0A7T0C291</accession>
<dbReference type="Gene3D" id="3.10.490.10">
    <property type="entry name" value="Gamma-glutamyl cyclotransferase-like"/>
    <property type="match status" value="1"/>
</dbReference>
<dbReference type="AlphaFoldDB" id="A0A7T0C291"/>
<dbReference type="CDD" id="cd06661">
    <property type="entry name" value="GGCT_like"/>
    <property type="match status" value="1"/>
</dbReference>
<keyword evidence="2" id="KW-0808">Transferase</keyword>
<dbReference type="Pfam" id="PF06094">
    <property type="entry name" value="GGACT"/>
    <property type="match status" value="1"/>
</dbReference>
<feature type="domain" description="Gamma-glutamylcyclotransferase AIG2-like" evidence="1">
    <location>
        <begin position="8"/>
        <end position="121"/>
    </location>
</feature>
<dbReference type="InterPro" id="IPR013024">
    <property type="entry name" value="GGCT-like"/>
</dbReference>
<dbReference type="SUPFAM" id="SSF110857">
    <property type="entry name" value="Gamma-glutamyl cyclotransferase-like"/>
    <property type="match status" value="1"/>
</dbReference>
<dbReference type="InterPro" id="IPR009288">
    <property type="entry name" value="AIG2-like_dom"/>
</dbReference>
<sequence>MPDFINFFAYGEMVNETYFKEQGFEYNSKTNVTLSAYRVVFNKLPSDPNAPEGLGVVNIEPTPTNAGMMEGILYEMDEKYVPKLDEYYEYPKEYTRKVMRINRHDFITVNGIVYFAQPERVKAGLKPDKATMKILRGARKTMSMLYFSRLMGTRTID</sequence>
<evidence type="ECO:0000313" key="2">
    <source>
        <dbReference type="EMBL" id="QPJ65222.1"/>
    </source>
</evidence>
<protein>
    <submittedName>
        <fullName evidence="2">Gamma-glutamylcyclotransferase</fullName>
    </submittedName>
</protein>
<gene>
    <name evidence="2" type="ORF">G3M78_07390</name>
</gene>